<dbReference type="Pfam" id="PF00397">
    <property type="entry name" value="WW"/>
    <property type="match status" value="2"/>
</dbReference>
<dbReference type="RefSeq" id="XP_024579425.1">
    <property type="nucleotide sequence ID" value="XM_024729005.1"/>
</dbReference>
<keyword evidence="4" id="KW-1185">Reference proteome</keyword>
<evidence type="ECO:0000259" key="2">
    <source>
        <dbReference type="PROSITE" id="PS50020"/>
    </source>
</evidence>
<dbReference type="PROSITE" id="PS01159">
    <property type="entry name" value="WW_DOMAIN_1"/>
    <property type="match status" value="1"/>
</dbReference>
<dbReference type="SUPFAM" id="SSF51045">
    <property type="entry name" value="WW domain"/>
    <property type="match status" value="2"/>
</dbReference>
<dbReference type="Gene3D" id="2.20.70.10">
    <property type="match status" value="2"/>
</dbReference>
<dbReference type="SMART" id="SM00367">
    <property type="entry name" value="LRR_CC"/>
    <property type="match status" value="11"/>
</dbReference>
<protein>
    <submittedName>
        <fullName evidence="3">Leucine rich repeat proteins, some proteins contain F-box</fullName>
    </submittedName>
</protein>
<dbReference type="InterPro" id="IPR000048">
    <property type="entry name" value="IQ_motif_EF-hand-BS"/>
</dbReference>
<dbReference type="GO" id="GO:0031146">
    <property type="term" value="P:SCF-dependent proteasomal ubiquitin-dependent protein catabolic process"/>
    <property type="evidence" value="ECO:0007669"/>
    <property type="project" value="TreeGrafter"/>
</dbReference>
<evidence type="ECO:0000313" key="3">
    <source>
        <dbReference type="EMBL" id="CEG43056.1"/>
    </source>
</evidence>
<organism evidence="3 4">
    <name type="scientific">Plasmopara halstedii</name>
    <name type="common">Downy mildew of sunflower</name>
    <dbReference type="NCBI Taxonomy" id="4781"/>
    <lineage>
        <taxon>Eukaryota</taxon>
        <taxon>Sar</taxon>
        <taxon>Stramenopiles</taxon>
        <taxon>Oomycota</taxon>
        <taxon>Peronosporomycetes</taxon>
        <taxon>Peronosporales</taxon>
        <taxon>Peronosporaceae</taxon>
        <taxon>Plasmopara</taxon>
    </lineage>
</organism>
<dbReference type="SMART" id="SM00015">
    <property type="entry name" value="IQ"/>
    <property type="match status" value="10"/>
</dbReference>
<dbReference type="CDD" id="cd00201">
    <property type="entry name" value="WW"/>
    <property type="match status" value="2"/>
</dbReference>
<dbReference type="SMART" id="SM00456">
    <property type="entry name" value="WW"/>
    <property type="match status" value="2"/>
</dbReference>
<dbReference type="CDD" id="cd23767">
    <property type="entry name" value="IQCD"/>
    <property type="match status" value="1"/>
</dbReference>
<dbReference type="PANTHER" id="PTHR13318">
    <property type="entry name" value="PARTNER OF PAIRED, ISOFORM B-RELATED"/>
    <property type="match status" value="1"/>
</dbReference>
<evidence type="ECO:0000256" key="1">
    <source>
        <dbReference type="SAM" id="Coils"/>
    </source>
</evidence>
<dbReference type="Gene3D" id="3.80.10.10">
    <property type="entry name" value="Ribonuclease Inhibitor"/>
    <property type="match status" value="2"/>
</dbReference>
<feature type="coiled-coil region" evidence="1">
    <location>
        <begin position="874"/>
        <end position="911"/>
    </location>
</feature>
<dbReference type="OMA" id="GAIKMQK"/>
<reference evidence="4" key="1">
    <citation type="submission" date="2014-09" db="EMBL/GenBank/DDBJ databases">
        <authorList>
            <person name="Sharma Rahul"/>
            <person name="Thines Marco"/>
        </authorList>
    </citation>
    <scope>NUCLEOTIDE SEQUENCE [LARGE SCALE GENOMIC DNA]</scope>
</reference>
<sequence length="1212" mass="140923">MSSYLHVISEAKGRIIEDSPRKSQEPIGHVLPQKLIKRPPGRPPVKTNAFIPVSLPPIRSADFQVQNAPTLEEKQQRQMRSFLRNFLSETGKFQKFINLQQHEVDSGMPVTDATVQEVVITLPHLRGLNLSNCVHVTDAGLLAIARHCNPAFDTIYLAHCEQVTELGLRLLAHTCRLVYIDLSDCSQLTNTALQTLAAGCWTIETLILKRCRGISDPGLVTIAQCCKKLQHLDVAGCLHIGEYGDQALVALGTFCLHLRFLDLSGCHHVQNLGLRTLAKGCRRLRTLRLSQCQDVSSHVFGTLVQHCTQLTTLSLSNCMQLTNDNLVMLSTHCCQLTHLDLSNCPNIGTFGLRTLAQHSSFLTSLRLANCKRLDDQALAEFSSPILRKGSFEKSFQLTEAGIEHLTQSCPNLLTLNVTDCPQIRREFLHHLIAKLEFVQWSSQFIGFEPLPNAMELCRQRDYHSLERQCAMRIQVAIRRRFVRKRLKLRRIQYLKLNVVPKFQAHVRGYFVRQGIKKKKDQQLQAQAAQCIGRAYRNMKFRRRFQQIQYDRLLKRELETAVLLVQTTFRRLRERKLVKKRSDEMFKEEQRQGRILARQHMIATKVQQLYRGYRGRLDAIERRLEKKQQQVRHEREAFAATYLQCVYRGYKGRILRAQRFAEMRFQLQRHRNAVKIQQLFRGYRARQHVERLRVEVTKERRLRAAITIQRYWRSLCTKHLSAVFLGLLKLRARENEAAQSIQAAFRRHNSRELITAMNEAVAIEKRRKKATIDIQRLFRGSRGRAEVEVKRELLRFRHDIEPLIAKESHLQTVVTALNGKVEQFHIQIAADEHEEQSLKEELEKTLVIKTKYHDSSRISGTLQRYPTQFIQVQLADELQAKRAEISRQKQAIETLKTELSDQQRQLRAVRRELEPLTQGLVQKTRENRVHRLQMKVRRERQAAIRIQKLFRGFRVRAAFREGGNYWIKLDVPSESQKCFCNVVTGATRRYRPLAMDFFQDNSQKLLKKSTEAALSRQIQTSELSSQHEYDANTSLAYESNSFLSTRSRDLNSLNEKWIEYLDPETNRLYYYNEITGESKWSLSPREDMPLDLIAHITHLQESPVPYSSRDQHMRWLQESITAKEWNKVDVIVQQIYLREQSQMVRERKERVDGSVTNEVMENAALAQIESNGTLYSWVEYLDEKSGASYYYNETTGESTWKRPSDFDLNGALH</sequence>
<feature type="coiled-coil region" evidence="1">
    <location>
        <begin position="609"/>
        <end position="636"/>
    </location>
</feature>
<dbReference type="InterPro" id="IPR006553">
    <property type="entry name" value="Leu-rich_rpt_Cys-con_subtyp"/>
</dbReference>
<dbReference type="GeneID" id="36408333"/>
<evidence type="ECO:0000313" key="4">
    <source>
        <dbReference type="Proteomes" id="UP000054928"/>
    </source>
</evidence>
<dbReference type="OrthoDB" id="423607at2759"/>
<dbReference type="InterPro" id="IPR057207">
    <property type="entry name" value="FBXL15_LRR"/>
</dbReference>
<dbReference type="Pfam" id="PF25372">
    <property type="entry name" value="DUF7885"/>
    <property type="match status" value="1"/>
</dbReference>
<dbReference type="InterPro" id="IPR032675">
    <property type="entry name" value="LRR_dom_sf"/>
</dbReference>
<feature type="domain" description="WW" evidence="2">
    <location>
        <begin position="1050"/>
        <end position="1079"/>
    </location>
</feature>
<dbReference type="InterPro" id="IPR036020">
    <property type="entry name" value="WW_dom_sf"/>
</dbReference>
<feature type="domain" description="WW" evidence="2">
    <location>
        <begin position="1176"/>
        <end position="1204"/>
    </location>
</feature>
<dbReference type="PROSITE" id="PS50096">
    <property type="entry name" value="IQ"/>
    <property type="match status" value="7"/>
</dbReference>
<dbReference type="Proteomes" id="UP000054928">
    <property type="component" value="Unassembled WGS sequence"/>
</dbReference>
<dbReference type="STRING" id="4781.A0A0P1APE3"/>
<dbReference type="EMBL" id="CCYD01000653">
    <property type="protein sequence ID" value="CEG43056.1"/>
    <property type="molecule type" value="Genomic_DNA"/>
</dbReference>
<dbReference type="InterPro" id="IPR001202">
    <property type="entry name" value="WW_dom"/>
</dbReference>
<dbReference type="PROSITE" id="PS50020">
    <property type="entry name" value="WW_DOMAIN_2"/>
    <property type="match status" value="2"/>
</dbReference>
<dbReference type="Pfam" id="PF00612">
    <property type="entry name" value="IQ"/>
    <property type="match status" value="3"/>
</dbReference>
<proteinExistence type="predicted"/>
<dbReference type="SUPFAM" id="SSF52047">
    <property type="entry name" value="RNI-like"/>
    <property type="match status" value="1"/>
</dbReference>
<dbReference type="Gene3D" id="1.20.5.190">
    <property type="match status" value="2"/>
</dbReference>
<dbReference type="GO" id="GO:0019005">
    <property type="term" value="C:SCF ubiquitin ligase complex"/>
    <property type="evidence" value="ECO:0007669"/>
    <property type="project" value="TreeGrafter"/>
</dbReference>
<keyword evidence="1" id="KW-0175">Coiled coil</keyword>
<name>A0A0P1APE3_PLAHL</name>
<accession>A0A0P1APE3</accession>
<dbReference type="AlphaFoldDB" id="A0A0P1APE3"/>